<proteinExistence type="predicted"/>
<keyword evidence="1" id="KW-0472">Membrane</keyword>
<dbReference type="OrthoDB" id="9794671at2"/>
<feature type="transmembrane region" description="Helical" evidence="1">
    <location>
        <begin position="25"/>
        <end position="44"/>
    </location>
</feature>
<dbReference type="Proteomes" id="UP000295718">
    <property type="component" value="Unassembled WGS sequence"/>
</dbReference>
<evidence type="ECO:0000256" key="1">
    <source>
        <dbReference type="SAM" id="Phobius"/>
    </source>
</evidence>
<organism evidence="3 4">
    <name type="scientific">Kineothrix alysoides</name>
    <dbReference type="NCBI Taxonomy" id="1469948"/>
    <lineage>
        <taxon>Bacteria</taxon>
        <taxon>Bacillati</taxon>
        <taxon>Bacillota</taxon>
        <taxon>Clostridia</taxon>
        <taxon>Lachnospirales</taxon>
        <taxon>Lachnospiraceae</taxon>
        <taxon>Kineothrix</taxon>
    </lineage>
</organism>
<evidence type="ECO:0000259" key="2">
    <source>
        <dbReference type="Pfam" id="PF08486"/>
    </source>
</evidence>
<dbReference type="RefSeq" id="WP_031391247.1">
    <property type="nucleotide sequence ID" value="NZ_JPNB01000002.1"/>
</dbReference>
<feature type="domain" description="Sporulation stage II protein D amidase enhancer LytB N-terminal" evidence="2">
    <location>
        <begin position="66"/>
        <end position="164"/>
    </location>
</feature>
<dbReference type="GO" id="GO:0030435">
    <property type="term" value="P:sporulation resulting in formation of a cellular spore"/>
    <property type="evidence" value="ECO:0007669"/>
    <property type="project" value="InterPro"/>
</dbReference>
<comment type="caution">
    <text evidence="3">The sequence shown here is derived from an EMBL/GenBank/DDBJ whole genome shotgun (WGS) entry which is preliminary data.</text>
</comment>
<evidence type="ECO:0000313" key="3">
    <source>
        <dbReference type="EMBL" id="TCL61104.1"/>
    </source>
</evidence>
<evidence type="ECO:0000313" key="4">
    <source>
        <dbReference type="Proteomes" id="UP000295718"/>
    </source>
</evidence>
<keyword evidence="1" id="KW-0812">Transmembrane</keyword>
<reference evidence="3 4" key="1">
    <citation type="submission" date="2019-03" db="EMBL/GenBank/DDBJ databases">
        <title>Genomic Encyclopedia of Type Strains, Phase IV (KMG-IV): sequencing the most valuable type-strain genomes for metagenomic binning, comparative biology and taxonomic classification.</title>
        <authorList>
            <person name="Goeker M."/>
        </authorList>
    </citation>
    <scope>NUCLEOTIDE SEQUENCE [LARGE SCALE GENOMIC DNA]</scope>
    <source>
        <strain evidence="3 4">DSM 100556</strain>
    </source>
</reference>
<name>A0A4R1R6B9_9FIRM</name>
<gene>
    <name evidence="3" type="ORF">EDD76_101201</name>
</gene>
<dbReference type="STRING" id="1469948.GCA_000732725_02568"/>
<dbReference type="NCBIfam" id="TIGR02669">
    <property type="entry name" value="SpoIID_LytB"/>
    <property type="match status" value="1"/>
</dbReference>
<dbReference type="InterPro" id="IPR013693">
    <property type="entry name" value="SpoIID/LytB_N"/>
</dbReference>
<accession>A0A4R1R6B9</accession>
<sequence>MKKYRIAERIIENKRIVSTPDYRDMGAVLLFIFLFPYIVTFFFGNVSAGYEEAQESTSFIVCNTTLAGTEKMPLETYLACRLPATIDTSYEPETLKAQAVILRTELMKAYRDSLEQEGENPANSKEQDGKKYIYVESIVAMTDGEEYEKCREAVNSTRGMYMTYKEKPIKAPYFALSAGMTRNGNEVLKSMEYPYLKSVMCERDFTAKEYVQTVRIKKTAFLIRMQEVYPGIVWEEGKELTDMLRIDRDRANYVTKIEMGGSAMSGETFRSIFSLNSSCFTVELENNAIIDDTVVIKVKGVGHGLGFCQYAANEAAKKGSDFIDILNYYFTDIVIEKTE</sequence>
<keyword evidence="4" id="KW-1185">Reference proteome</keyword>
<dbReference type="EMBL" id="SLUO01000001">
    <property type="protein sequence ID" value="TCL61104.1"/>
    <property type="molecule type" value="Genomic_DNA"/>
</dbReference>
<dbReference type="Pfam" id="PF08486">
    <property type="entry name" value="SpoIID"/>
    <property type="match status" value="1"/>
</dbReference>
<dbReference type="InterPro" id="IPR013486">
    <property type="entry name" value="SpoIID/LytB"/>
</dbReference>
<dbReference type="AlphaFoldDB" id="A0A4R1R6B9"/>
<keyword evidence="1" id="KW-1133">Transmembrane helix</keyword>
<protein>
    <submittedName>
        <fullName evidence="3">Stage II sporulation protein D</fullName>
    </submittedName>
</protein>